<dbReference type="InterPro" id="IPR029439">
    <property type="entry name" value="Wzt_C"/>
</dbReference>
<dbReference type="PANTHER" id="PTHR46743">
    <property type="entry name" value="TEICHOIC ACIDS EXPORT ATP-BINDING PROTEIN TAGH"/>
    <property type="match status" value="1"/>
</dbReference>
<protein>
    <submittedName>
        <fullName evidence="6">ABC transporter ATP-binding protein</fullName>
    </submittedName>
</protein>
<accession>A0ABY5RR54</accession>
<sequence>MAKQIVRRGRTESSPPSEFWALRDVSFEIRKGEVLGIIGSNGAGKSTLLKILARVVSPTGGLATVHGRLGALLEVGTGFHPELTGRENIFLNGAILGMKRHEIAAKLDEIVEFAGVERFLDTPIKRYSSGMELRLAFAVAAHIQAEVLVLDEILAVGDAEFQNKCLSRIENISRSGRTVIFVSHQLGTVQRLCTRALLISNGTVAADGPPFEVISAHLQRVDEHTADSGLASRLDRLGQGEVRLSRIEISSPAGVLLAGSPALFTFEMSRSDVKVECSFTIYDELGEAVASFDSANSSGNDIIGPEFRCEFTPLLLVPGRYYINAGLYAIGGVMEDHVERAAMFEVHPGQLAGRTVVAYPGYGHMTMEHMWTKVR</sequence>
<dbReference type="Proteomes" id="UP001017257">
    <property type="component" value="Chromosome"/>
</dbReference>
<dbReference type="Gene3D" id="2.70.50.60">
    <property type="entry name" value="abc- transporter (atp binding component) like domain"/>
    <property type="match status" value="1"/>
</dbReference>
<evidence type="ECO:0000259" key="5">
    <source>
        <dbReference type="PROSITE" id="PS50893"/>
    </source>
</evidence>
<dbReference type="InterPro" id="IPR027417">
    <property type="entry name" value="P-loop_NTPase"/>
</dbReference>
<evidence type="ECO:0000256" key="2">
    <source>
        <dbReference type="ARBA" id="ARBA00022448"/>
    </source>
</evidence>
<dbReference type="PROSITE" id="PS50893">
    <property type="entry name" value="ABC_TRANSPORTER_2"/>
    <property type="match status" value="1"/>
</dbReference>
<keyword evidence="3" id="KW-0547">Nucleotide-binding</keyword>
<gene>
    <name evidence="6" type="ORF">HPT29_018260</name>
</gene>
<name>A0ABY5RR54_9HYPH</name>
<dbReference type="SMART" id="SM00382">
    <property type="entry name" value="AAA"/>
    <property type="match status" value="1"/>
</dbReference>
<dbReference type="RefSeq" id="WP_259060151.1">
    <property type="nucleotide sequence ID" value="NZ_CP102845.1"/>
</dbReference>
<dbReference type="Pfam" id="PF14524">
    <property type="entry name" value="Wzt_C"/>
    <property type="match status" value="1"/>
</dbReference>
<dbReference type="InterPro" id="IPR003439">
    <property type="entry name" value="ABC_transporter-like_ATP-bd"/>
</dbReference>
<dbReference type="InterPro" id="IPR050683">
    <property type="entry name" value="Bact_Polysacc_Export_ATP-bd"/>
</dbReference>
<evidence type="ECO:0000256" key="3">
    <source>
        <dbReference type="ARBA" id="ARBA00022741"/>
    </source>
</evidence>
<dbReference type="EMBL" id="CP102845">
    <property type="protein sequence ID" value="UVF18429.1"/>
    <property type="molecule type" value="Genomic_DNA"/>
</dbReference>
<comment type="similarity">
    <text evidence="1">Belongs to the ABC transporter superfamily.</text>
</comment>
<dbReference type="Gene3D" id="3.40.50.300">
    <property type="entry name" value="P-loop containing nucleotide triphosphate hydrolases"/>
    <property type="match status" value="1"/>
</dbReference>
<dbReference type="SUPFAM" id="SSF52540">
    <property type="entry name" value="P-loop containing nucleoside triphosphate hydrolases"/>
    <property type="match status" value="1"/>
</dbReference>
<evidence type="ECO:0000313" key="6">
    <source>
        <dbReference type="EMBL" id="UVF18429.1"/>
    </source>
</evidence>
<organism evidence="6 7">
    <name type="scientific">Microvirga terrae</name>
    <dbReference type="NCBI Taxonomy" id="2740529"/>
    <lineage>
        <taxon>Bacteria</taxon>
        <taxon>Pseudomonadati</taxon>
        <taxon>Pseudomonadota</taxon>
        <taxon>Alphaproteobacteria</taxon>
        <taxon>Hyphomicrobiales</taxon>
        <taxon>Methylobacteriaceae</taxon>
        <taxon>Microvirga</taxon>
    </lineage>
</organism>
<evidence type="ECO:0000256" key="1">
    <source>
        <dbReference type="ARBA" id="ARBA00005417"/>
    </source>
</evidence>
<keyword evidence="7" id="KW-1185">Reference proteome</keyword>
<evidence type="ECO:0000256" key="4">
    <source>
        <dbReference type="ARBA" id="ARBA00022840"/>
    </source>
</evidence>
<dbReference type="PANTHER" id="PTHR46743:SF2">
    <property type="entry name" value="TEICHOIC ACIDS EXPORT ATP-BINDING PROTEIN TAGH"/>
    <property type="match status" value="1"/>
</dbReference>
<feature type="domain" description="ABC transporter" evidence="5">
    <location>
        <begin position="6"/>
        <end position="226"/>
    </location>
</feature>
<dbReference type="InterPro" id="IPR003593">
    <property type="entry name" value="AAA+_ATPase"/>
</dbReference>
<dbReference type="Pfam" id="PF00005">
    <property type="entry name" value="ABC_tran"/>
    <property type="match status" value="1"/>
</dbReference>
<proteinExistence type="inferred from homology"/>
<dbReference type="CDD" id="cd10147">
    <property type="entry name" value="Wzt_C-like"/>
    <property type="match status" value="1"/>
</dbReference>
<evidence type="ECO:0000313" key="7">
    <source>
        <dbReference type="Proteomes" id="UP001017257"/>
    </source>
</evidence>
<dbReference type="InterPro" id="IPR015860">
    <property type="entry name" value="ABC_transpr_TagH-like"/>
</dbReference>
<reference evidence="6" key="1">
    <citation type="submission" date="2022-08" db="EMBL/GenBank/DDBJ databases">
        <title>Microvirga terrae sp. nov., isolated from soil.</title>
        <authorList>
            <person name="Kim K.H."/>
            <person name="Seo Y.L."/>
            <person name="Kim J.M."/>
            <person name="Lee J.K."/>
            <person name="Han D.M."/>
            <person name="Jeon C.O."/>
        </authorList>
    </citation>
    <scope>NUCLEOTIDE SEQUENCE</scope>
    <source>
        <strain evidence="6">R24</strain>
    </source>
</reference>
<dbReference type="GO" id="GO:0005524">
    <property type="term" value="F:ATP binding"/>
    <property type="evidence" value="ECO:0007669"/>
    <property type="project" value="UniProtKB-KW"/>
</dbReference>
<keyword evidence="4 6" id="KW-0067">ATP-binding</keyword>
<keyword evidence="2" id="KW-0813">Transport</keyword>
<dbReference type="CDD" id="cd03220">
    <property type="entry name" value="ABC_KpsT_Wzt"/>
    <property type="match status" value="1"/>
</dbReference>